<dbReference type="FunCoup" id="Q0EWJ4">
    <property type="interactions" value="327"/>
</dbReference>
<feature type="transmembrane region" description="Helical" evidence="9">
    <location>
        <begin position="94"/>
        <end position="115"/>
    </location>
</feature>
<dbReference type="UniPathway" id="UPA00666"/>
<feature type="transmembrane region" description="Helical" evidence="9">
    <location>
        <begin position="33"/>
        <end position="50"/>
    </location>
</feature>
<keyword evidence="5 9" id="KW-0812">Transmembrane</keyword>
<keyword evidence="6 9" id="KW-1133">Transmembrane helix</keyword>
<dbReference type="InParanoid" id="Q0EWJ4"/>
<evidence type="ECO:0000256" key="9">
    <source>
        <dbReference type="HAMAP-Rule" id="MF_01148"/>
    </source>
</evidence>
<evidence type="ECO:0000256" key="4">
    <source>
        <dbReference type="ARBA" id="ARBA00022679"/>
    </source>
</evidence>
<dbReference type="Proteomes" id="UP000005297">
    <property type="component" value="Unassembled WGS sequence"/>
</dbReference>
<protein>
    <recommendedName>
        <fullName evidence="9">Apolipoprotein N-acyltransferase</fullName>
        <shortName evidence="9">ALP N-acyltransferase</shortName>
        <ecNumber evidence="9">2.3.1.269</ecNumber>
    </recommendedName>
</protein>
<dbReference type="InterPro" id="IPR003010">
    <property type="entry name" value="C-N_Hydrolase"/>
</dbReference>
<dbReference type="EC" id="2.3.1.269" evidence="9"/>
<dbReference type="CDD" id="cd07571">
    <property type="entry name" value="ALP_N-acyl_transferase"/>
    <property type="match status" value="1"/>
</dbReference>
<keyword evidence="7 9" id="KW-0472">Membrane</keyword>
<dbReference type="Pfam" id="PF20154">
    <property type="entry name" value="LNT_N"/>
    <property type="match status" value="1"/>
</dbReference>
<comment type="function">
    <text evidence="9">Catalyzes the phospholipid dependent N-acylation of the N-terminal cysteine of apolipoprotein, the last step in lipoprotein maturation.</text>
</comment>
<keyword evidence="11" id="KW-0449">Lipoprotein</keyword>
<dbReference type="NCBIfam" id="TIGR00546">
    <property type="entry name" value="lnt"/>
    <property type="match status" value="1"/>
</dbReference>
<dbReference type="HOGENOM" id="CLU_019563_1_2_0"/>
<comment type="pathway">
    <text evidence="9">Protein modification; lipoprotein biosynthesis (N-acyl transfer).</text>
</comment>
<dbReference type="GO" id="GO:0005886">
    <property type="term" value="C:plasma membrane"/>
    <property type="evidence" value="ECO:0007669"/>
    <property type="project" value="UniProtKB-SubCell"/>
</dbReference>
<comment type="caution">
    <text evidence="11">The sequence shown here is derived from an EMBL/GenBank/DDBJ whole genome shotgun (WGS) entry which is preliminary data.</text>
</comment>
<keyword evidence="3 9" id="KW-1003">Cell membrane</keyword>
<evidence type="ECO:0000259" key="10">
    <source>
        <dbReference type="PROSITE" id="PS50263"/>
    </source>
</evidence>
<dbReference type="STRING" id="314344.AL013_08625"/>
<dbReference type="Pfam" id="PF00795">
    <property type="entry name" value="CN_hydrolase"/>
    <property type="match status" value="1"/>
</dbReference>
<feature type="transmembrane region" description="Helical" evidence="9">
    <location>
        <begin position="6"/>
        <end position="26"/>
    </location>
</feature>
<dbReference type="EMBL" id="AATS01000019">
    <property type="protein sequence ID" value="EAU53683.1"/>
    <property type="molecule type" value="Genomic_DNA"/>
</dbReference>
<keyword evidence="4 9" id="KW-0808">Transferase</keyword>
<dbReference type="SUPFAM" id="SSF56317">
    <property type="entry name" value="Carbon-nitrogen hydrolase"/>
    <property type="match status" value="1"/>
</dbReference>
<evidence type="ECO:0000256" key="8">
    <source>
        <dbReference type="ARBA" id="ARBA00023315"/>
    </source>
</evidence>
<name>Q0EWJ4_9PROT</name>
<dbReference type="InterPro" id="IPR045378">
    <property type="entry name" value="LNT_N"/>
</dbReference>
<proteinExistence type="inferred from homology"/>
<dbReference type="GO" id="GO:0016410">
    <property type="term" value="F:N-acyltransferase activity"/>
    <property type="evidence" value="ECO:0007669"/>
    <property type="project" value="UniProtKB-UniRule"/>
</dbReference>
<dbReference type="PANTHER" id="PTHR38686">
    <property type="entry name" value="APOLIPOPROTEIN N-ACYLTRANSFERASE"/>
    <property type="match status" value="1"/>
</dbReference>
<evidence type="ECO:0000256" key="6">
    <source>
        <dbReference type="ARBA" id="ARBA00022989"/>
    </source>
</evidence>
<dbReference type="GO" id="GO:0042158">
    <property type="term" value="P:lipoprotein biosynthetic process"/>
    <property type="evidence" value="ECO:0007669"/>
    <property type="project" value="UniProtKB-UniRule"/>
</dbReference>
<comment type="similarity">
    <text evidence="2 9">Belongs to the CN hydrolase family. Apolipoprotein N-acyltransferase subfamily.</text>
</comment>
<evidence type="ECO:0000313" key="11">
    <source>
        <dbReference type="EMBL" id="EAU53683.1"/>
    </source>
</evidence>
<evidence type="ECO:0000256" key="7">
    <source>
        <dbReference type="ARBA" id="ARBA00023136"/>
    </source>
</evidence>
<evidence type="ECO:0000313" key="12">
    <source>
        <dbReference type="Proteomes" id="UP000005297"/>
    </source>
</evidence>
<dbReference type="InterPro" id="IPR004563">
    <property type="entry name" value="Apolipo_AcylTrfase"/>
</dbReference>
<dbReference type="HAMAP" id="MF_01148">
    <property type="entry name" value="Lnt"/>
    <property type="match status" value="1"/>
</dbReference>
<comment type="subcellular location">
    <subcellularLocation>
        <location evidence="1 9">Cell membrane</location>
        <topology evidence="1 9">Multi-pass membrane protein</topology>
    </subcellularLocation>
</comment>
<accession>Q0EWJ4</accession>
<sequence length="466" mass="51225">MPFLFSPFDQIWLAPLLLAGWLKLLMPGRAISVGYAFGLGWFGLGAWWLASTLHTYGHLPWLVAAFCVLLVGCVMAALPALLAWLCWRTAGRSNWILIAFPAATVLEEWLRGHLFTGLPWTALGNLLLDTPAVGWASWFGVYGAAALPALAAATLVLLSMRRWRPAATGLIAIMLLMLLAPAPYTGVGDMHRATLVQGDIPQDHKWDRAFVGETMHRYADLSASAAGSSDLIIWPEAAVPFFLERAPGWSSWLDAQINDWQTPLLFGGLKLTGGKTAQNGLMAEDPAVPGRQFAGKQHLVPFGEYVPSWIPFLHTLVPEIANFRPAEDSGVVSIRGHRYGALICYESLFPEQARSRVLNGANVLVNVTNDAWYGTTPAAWQHFQAARMRAVETGRYVLRAANTGITAAIGPDGQVRDSLPWWTQGALTVDYQLSDKQTPYVRWGDWPLLATLMMLIVAWLRSRQDG</sequence>
<dbReference type="AlphaFoldDB" id="Q0EWJ4"/>
<dbReference type="InterPro" id="IPR036526">
    <property type="entry name" value="C-N_Hydrolase_sf"/>
</dbReference>
<gene>
    <name evidence="9" type="primary">lnt</name>
    <name evidence="11" type="ORF">SPV1_12540</name>
</gene>
<reference evidence="11 12" key="1">
    <citation type="submission" date="2006-09" db="EMBL/GenBank/DDBJ databases">
        <authorList>
            <person name="Emerson D."/>
            <person name="Ferriera S."/>
            <person name="Johnson J."/>
            <person name="Kravitz S."/>
            <person name="Halpern A."/>
            <person name="Remington K."/>
            <person name="Beeson K."/>
            <person name="Tran B."/>
            <person name="Rogers Y.-H."/>
            <person name="Friedman R."/>
            <person name="Venter J.C."/>
        </authorList>
    </citation>
    <scope>NUCLEOTIDE SEQUENCE [LARGE SCALE GENOMIC DNA]</scope>
    <source>
        <strain evidence="11 12">PV-1</strain>
    </source>
</reference>
<keyword evidence="8 9" id="KW-0012">Acyltransferase</keyword>
<evidence type="ECO:0000256" key="5">
    <source>
        <dbReference type="ARBA" id="ARBA00022692"/>
    </source>
</evidence>
<evidence type="ECO:0000256" key="2">
    <source>
        <dbReference type="ARBA" id="ARBA00010065"/>
    </source>
</evidence>
<evidence type="ECO:0000256" key="3">
    <source>
        <dbReference type="ARBA" id="ARBA00022475"/>
    </source>
</evidence>
<feature type="transmembrane region" description="Helical" evidence="9">
    <location>
        <begin position="135"/>
        <end position="158"/>
    </location>
</feature>
<comment type="catalytic activity">
    <reaction evidence="9">
        <text>N-terminal S-1,2-diacyl-sn-glyceryl-L-cysteinyl-[lipoprotein] + a glycerophospholipid = N-acyl-S-1,2-diacyl-sn-glyceryl-L-cysteinyl-[lipoprotein] + a 2-acyl-sn-glycero-3-phospholipid + H(+)</text>
        <dbReference type="Rhea" id="RHEA:48228"/>
        <dbReference type="Rhea" id="RHEA-COMP:14681"/>
        <dbReference type="Rhea" id="RHEA-COMP:14684"/>
        <dbReference type="ChEBI" id="CHEBI:15378"/>
        <dbReference type="ChEBI" id="CHEBI:136912"/>
        <dbReference type="ChEBI" id="CHEBI:140656"/>
        <dbReference type="ChEBI" id="CHEBI:140657"/>
        <dbReference type="ChEBI" id="CHEBI:140660"/>
        <dbReference type="EC" id="2.3.1.269"/>
    </reaction>
</comment>
<dbReference type="PANTHER" id="PTHR38686:SF1">
    <property type="entry name" value="APOLIPOPROTEIN N-ACYLTRANSFERASE"/>
    <property type="match status" value="1"/>
</dbReference>
<keyword evidence="12" id="KW-1185">Reference proteome</keyword>
<feature type="transmembrane region" description="Helical" evidence="9">
    <location>
        <begin position="62"/>
        <end position="87"/>
    </location>
</feature>
<evidence type="ECO:0000256" key="1">
    <source>
        <dbReference type="ARBA" id="ARBA00004651"/>
    </source>
</evidence>
<dbReference type="Gene3D" id="3.60.110.10">
    <property type="entry name" value="Carbon-nitrogen hydrolase"/>
    <property type="match status" value="1"/>
</dbReference>
<dbReference type="PROSITE" id="PS50263">
    <property type="entry name" value="CN_HYDROLASE"/>
    <property type="match status" value="1"/>
</dbReference>
<organism evidence="11 12">
    <name type="scientific">Mariprofundus ferrooxydans PV-1</name>
    <dbReference type="NCBI Taxonomy" id="314345"/>
    <lineage>
        <taxon>Bacteria</taxon>
        <taxon>Pseudomonadati</taxon>
        <taxon>Pseudomonadota</taxon>
        <taxon>Candidatius Mariprofundia</taxon>
        <taxon>Mariprofundales</taxon>
        <taxon>Mariprofundaceae</taxon>
        <taxon>Mariprofundus</taxon>
    </lineage>
</organism>
<feature type="transmembrane region" description="Helical" evidence="9">
    <location>
        <begin position="165"/>
        <end position="184"/>
    </location>
</feature>
<dbReference type="eggNOG" id="COG0815">
    <property type="taxonomic scope" value="Bacteria"/>
</dbReference>
<feature type="domain" description="CN hydrolase" evidence="10">
    <location>
        <begin position="196"/>
        <end position="433"/>
    </location>
</feature>